<dbReference type="RefSeq" id="WP_171227462.1">
    <property type="nucleotide sequence ID" value="NZ_CP053085.1"/>
</dbReference>
<keyword evidence="1" id="KW-0732">Signal</keyword>
<evidence type="ECO:0000313" key="2">
    <source>
        <dbReference type="EMBL" id="QJR38026.1"/>
    </source>
</evidence>
<name>A0A6M4IWS3_9BACT</name>
<reference evidence="2 3" key="1">
    <citation type="submission" date="2020-05" db="EMBL/GenBank/DDBJ databases">
        <title>Complete genome sequence of Gemmatimonas greenlandica TET16.</title>
        <authorList>
            <person name="Zeng Y."/>
        </authorList>
    </citation>
    <scope>NUCLEOTIDE SEQUENCE [LARGE SCALE GENOMIC DNA]</scope>
    <source>
        <strain evidence="2 3">TET16</strain>
    </source>
</reference>
<evidence type="ECO:0000313" key="3">
    <source>
        <dbReference type="Proteomes" id="UP000500938"/>
    </source>
</evidence>
<gene>
    <name evidence="2" type="ORF">HKW67_22090</name>
</gene>
<protein>
    <submittedName>
        <fullName evidence="2">Uncharacterized protein</fullName>
    </submittedName>
</protein>
<proteinExistence type="predicted"/>
<feature type="chain" id="PRO_5026905602" evidence="1">
    <location>
        <begin position="38"/>
        <end position="112"/>
    </location>
</feature>
<keyword evidence="3" id="KW-1185">Reference proteome</keyword>
<evidence type="ECO:0000256" key="1">
    <source>
        <dbReference type="SAM" id="SignalP"/>
    </source>
</evidence>
<organism evidence="2 3">
    <name type="scientific">Gemmatimonas groenlandica</name>
    <dbReference type="NCBI Taxonomy" id="2732249"/>
    <lineage>
        <taxon>Bacteria</taxon>
        <taxon>Pseudomonadati</taxon>
        <taxon>Gemmatimonadota</taxon>
        <taxon>Gemmatimonadia</taxon>
        <taxon>Gemmatimonadales</taxon>
        <taxon>Gemmatimonadaceae</taxon>
        <taxon>Gemmatimonas</taxon>
    </lineage>
</organism>
<feature type="signal peptide" evidence="1">
    <location>
        <begin position="1"/>
        <end position="37"/>
    </location>
</feature>
<sequence length="112" mass="11824">MSSELRRHHRRNAHPLTSPRRLATHFALAALSVVASATTACSGSIPSTTSELNSGQAVMDLGTLVGELREENSMMQAQIDSLRGALAYQDTIVRQLAAGAGVQVRSPALSTP</sequence>
<dbReference type="AlphaFoldDB" id="A0A6M4IWS3"/>
<dbReference type="KEGG" id="ggr:HKW67_22090"/>
<dbReference type="EMBL" id="CP053085">
    <property type="protein sequence ID" value="QJR38026.1"/>
    <property type="molecule type" value="Genomic_DNA"/>
</dbReference>
<accession>A0A6M4IWS3</accession>
<dbReference type="Proteomes" id="UP000500938">
    <property type="component" value="Chromosome"/>
</dbReference>